<dbReference type="GO" id="GO:0018773">
    <property type="term" value="F:acetylpyruvate hydrolase activity"/>
    <property type="evidence" value="ECO:0007669"/>
    <property type="project" value="TreeGrafter"/>
</dbReference>
<dbReference type="InterPro" id="IPR036663">
    <property type="entry name" value="Fumarylacetoacetase_C_sf"/>
</dbReference>
<dbReference type="AlphaFoldDB" id="A0A657PX73"/>
<comment type="function">
    <text evidence="5">Decarboxylates OPET (5-oxo-pent-3-ene-1,2,5-tricarboxylic acid) into HHDD (2-hydroxy-hept-2,4-diene-1,7-dioate) and isomerizes it to OHED (2-oxo-hept-3-ene-1,7-dioate).</text>
</comment>
<evidence type="ECO:0000256" key="3">
    <source>
        <dbReference type="ARBA" id="ARBA00051258"/>
    </source>
</evidence>
<accession>A0A657PX73</accession>
<evidence type="ECO:0000259" key="8">
    <source>
        <dbReference type="Pfam" id="PF01557"/>
    </source>
</evidence>
<comment type="catalytic activity">
    <reaction evidence="4">
        <text>(2E,4Z)-5-hydroxypenta-2,4-diene-1,2,5-tricarboxylate = (3E,5R)-5-carboxy-2-oxohept-3-enedioate</text>
        <dbReference type="Rhea" id="RHEA:18813"/>
        <dbReference type="ChEBI" id="CHEBI:47961"/>
        <dbReference type="ChEBI" id="CHEBI:87491"/>
        <dbReference type="EC" id="5.3.3.10"/>
    </reaction>
</comment>
<dbReference type="Proteomes" id="UP000250928">
    <property type="component" value="Unassembled WGS sequence"/>
</dbReference>
<comment type="caution">
    <text evidence="9">The sequence shown here is derived from an EMBL/GenBank/DDBJ whole genome shotgun (WGS) entry which is preliminary data.</text>
</comment>
<evidence type="ECO:0000313" key="9">
    <source>
        <dbReference type="EMBL" id="PUD99415.1"/>
    </source>
</evidence>
<evidence type="ECO:0000256" key="7">
    <source>
        <dbReference type="ARBA" id="ARBA00060680"/>
    </source>
</evidence>
<evidence type="ECO:0000256" key="4">
    <source>
        <dbReference type="ARBA" id="ARBA00052790"/>
    </source>
</evidence>
<reference evidence="9 10" key="1">
    <citation type="submission" date="2018-01" db="EMBL/GenBank/DDBJ databases">
        <title>Novel co-symbiosis in the lucinid bivalve Phacoides pectinatus.</title>
        <authorList>
            <person name="Lim S.J."/>
            <person name="Davis B.G."/>
            <person name="Gill D.E."/>
            <person name="Engel A.S."/>
            <person name="Anderson L.C."/>
            <person name="Campbell B.J."/>
        </authorList>
    </citation>
    <scope>NUCLEOTIDE SEQUENCE [LARGE SCALE GENOMIC DNA]</scope>
    <source>
        <strain evidence="9">N3_P5</strain>
    </source>
</reference>
<evidence type="ECO:0000256" key="6">
    <source>
        <dbReference type="ARBA" id="ARBA00060569"/>
    </source>
</evidence>
<dbReference type="PANTHER" id="PTHR11820:SF7">
    <property type="entry name" value="ACYLPYRUVASE FAHD1, MITOCHONDRIAL"/>
    <property type="match status" value="1"/>
</dbReference>
<organism evidence="9 10">
    <name type="scientific">Candidatus Sedimenticola endophacoides</name>
    <dbReference type="NCBI Taxonomy" id="2548426"/>
    <lineage>
        <taxon>Bacteria</taxon>
        <taxon>Pseudomonadati</taxon>
        <taxon>Pseudomonadota</taxon>
        <taxon>Gammaproteobacteria</taxon>
        <taxon>Chromatiales</taxon>
        <taxon>Sedimenticolaceae</taxon>
        <taxon>Sedimenticola</taxon>
    </lineage>
</organism>
<dbReference type="PANTHER" id="PTHR11820">
    <property type="entry name" value="ACYLPYRUVASE"/>
    <property type="match status" value="1"/>
</dbReference>
<name>A0A657PX73_9GAMM</name>
<sequence length="268" mass="29011">MRITRYINARGEPWLGRDLGDGRAERLEGDLWSDLRPGGEIEAIGQRLAPLQPLNIFCIGLNYRAHAEETGMELPRHPVLFMKPTSTLIGPGEPILLPACCEQGPEVDYEAELAVVIGKAARNVSEARALDHVFGYTCANDVSARRWQMHGGGGQWIRGKSFDSFCPLGPVLVTADEIPDPQALGVCCRINGQPVQDGSTSDMIFGVARLIHLLSRDMTLLPGSVILTGTPSGVGFSRTPPRYLTEGDVVTVEVESIGELSNPVRRAG</sequence>
<comment type="pathway">
    <text evidence="6">Aromatic compound metabolism; 4-hydroxyphenylacetate degradation; pyruvate and succinate semialdehyde from 4-hydroxyphenylacetate: step 4/7.</text>
</comment>
<dbReference type="GO" id="GO:0019752">
    <property type="term" value="P:carboxylic acid metabolic process"/>
    <property type="evidence" value="ECO:0007669"/>
    <property type="project" value="UniProtKB-ARBA"/>
</dbReference>
<dbReference type="GO" id="GO:0008704">
    <property type="term" value="F:5-carboxymethyl-2-hydroxymuconate delta-isomerase activity"/>
    <property type="evidence" value="ECO:0007669"/>
    <property type="project" value="UniProtKB-EC"/>
</dbReference>
<protein>
    <submittedName>
        <fullName evidence="9">5-carboxymethyl-2-hydroxymuconate isomerase</fullName>
    </submittedName>
</protein>
<comment type="similarity">
    <text evidence="1">Belongs to the FAH family.</text>
</comment>
<keyword evidence="9" id="KW-0413">Isomerase</keyword>
<dbReference type="GO" id="GO:0046872">
    <property type="term" value="F:metal ion binding"/>
    <property type="evidence" value="ECO:0007669"/>
    <property type="project" value="UniProtKB-KW"/>
</dbReference>
<dbReference type="EMBL" id="PQCO01000259">
    <property type="protein sequence ID" value="PUD99415.1"/>
    <property type="molecule type" value="Genomic_DNA"/>
</dbReference>
<proteinExistence type="inferred from homology"/>
<evidence type="ECO:0000313" key="10">
    <source>
        <dbReference type="Proteomes" id="UP000250928"/>
    </source>
</evidence>
<dbReference type="SUPFAM" id="SSF56529">
    <property type="entry name" value="FAH"/>
    <property type="match status" value="1"/>
</dbReference>
<evidence type="ECO:0000256" key="5">
    <source>
        <dbReference type="ARBA" id="ARBA00057150"/>
    </source>
</evidence>
<dbReference type="Gene3D" id="3.90.850.10">
    <property type="entry name" value="Fumarylacetoacetase-like, C-terminal domain"/>
    <property type="match status" value="1"/>
</dbReference>
<dbReference type="Pfam" id="PF01557">
    <property type="entry name" value="FAA_hydrolase"/>
    <property type="match status" value="1"/>
</dbReference>
<gene>
    <name evidence="9" type="ORF">C3L24_10990</name>
</gene>
<comment type="pathway">
    <text evidence="7">Aromatic compound metabolism; 4-hydroxyphenylacetate degradation; pyruvate and succinate semialdehyde from 4-hydroxyphenylacetate: step 5/7.</text>
</comment>
<feature type="domain" description="Fumarylacetoacetase-like C-terminal" evidence="8">
    <location>
        <begin position="56"/>
        <end position="265"/>
    </location>
</feature>
<keyword evidence="2" id="KW-0479">Metal-binding</keyword>
<dbReference type="FunFam" id="3.90.850.10:FF:000002">
    <property type="entry name" value="2-hydroxyhepta-2,4-diene-1,7-dioate isomerase"/>
    <property type="match status" value="1"/>
</dbReference>
<dbReference type="GO" id="GO:0018800">
    <property type="term" value="F:5-oxopent-3-ene-1,2,5-tricarboxylate decarboxylase activity"/>
    <property type="evidence" value="ECO:0007669"/>
    <property type="project" value="UniProtKB-EC"/>
</dbReference>
<evidence type="ECO:0000256" key="1">
    <source>
        <dbReference type="ARBA" id="ARBA00010211"/>
    </source>
</evidence>
<dbReference type="InterPro" id="IPR011234">
    <property type="entry name" value="Fumarylacetoacetase-like_C"/>
</dbReference>
<comment type="catalytic activity">
    <reaction evidence="3">
        <text>(3E,5R)-5-carboxy-2-oxohept-3-enedioate + H(+) = (4Z)-2-oxohept-4-enedioate + CO2</text>
        <dbReference type="Rhea" id="RHEA:14397"/>
        <dbReference type="ChEBI" id="CHEBI:15378"/>
        <dbReference type="ChEBI" id="CHEBI:16526"/>
        <dbReference type="ChEBI" id="CHEBI:87491"/>
        <dbReference type="ChEBI" id="CHEBI:87507"/>
        <dbReference type="EC" id="4.1.1.68"/>
    </reaction>
</comment>
<evidence type="ECO:0000256" key="2">
    <source>
        <dbReference type="ARBA" id="ARBA00022723"/>
    </source>
</evidence>